<feature type="non-terminal residue" evidence="2">
    <location>
        <position position="509"/>
    </location>
</feature>
<keyword evidence="3" id="KW-1185">Reference proteome</keyword>
<name>A0ABS0I7Y8_9BACT</name>
<accession>A0ABS0I7Y8</accession>
<comment type="caution">
    <text evidence="2">The sequence shown here is derived from an EMBL/GenBank/DDBJ whole genome shotgun (WGS) entry which is preliminary data.</text>
</comment>
<evidence type="ECO:0000313" key="2">
    <source>
        <dbReference type="EMBL" id="MBF9223092.1"/>
    </source>
</evidence>
<evidence type="ECO:0000313" key="3">
    <source>
        <dbReference type="Proteomes" id="UP000618931"/>
    </source>
</evidence>
<proteinExistence type="predicted"/>
<sequence length="509" mass="50695">MKLRLRLSLATAALLPFAASAQVGIGTTTPNAAAALDITSVGKGLLIPRLDSAARVAIANPPTGLMVFQTGGPTAGTRVGFYYYAGGSWLFLPDKGRAGDNLGNHSATQNLALNGNALRLRDGSDANHGLSYSATTDGPDLYGFGGGSLGTSSNGVLARALTWTPGGVVTTRRRLIVDLDAVSDGTSPTFQFGAITSGEGLSSGRTVGSPNRNGLDFFTASTRRLSITNDGRVGLGVSNPASALANTFFNTVGSENVGGSSSTLTWVSTQAGYAASVFNSSTDATANGLAVKVVGTGAATALDVSGGATQTARSNPLLVVKANGNVGVGTNTPTSTLTVDGSLAAAYGSRTASYTLAATDYFVAYNGTTPATFTLPAAQAGAASLQGRVYKLKNNSSLPLSIVPASGESINGAGLTTLVVLAANSVAELISTGATTGATWELVSSGPLVYSTDALRAALAGTGCASCAAYDAAADNTRVSVAAPDYAALQNLGGAAVYGAPALTGTYNA</sequence>
<reference evidence="2 3" key="1">
    <citation type="submission" date="2020-11" db="EMBL/GenBank/DDBJ databases">
        <authorList>
            <person name="Kim M.K."/>
        </authorList>
    </citation>
    <scope>NUCLEOTIDE SEQUENCE [LARGE SCALE GENOMIC DNA]</scope>
    <source>
        <strain evidence="2 3">BT662</strain>
    </source>
</reference>
<feature type="signal peptide" evidence="1">
    <location>
        <begin position="1"/>
        <end position="21"/>
    </location>
</feature>
<organism evidence="2 3">
    <name type="scientific">Hymenobacter ruricola</name>
    <dbReference type="NCBI Taxonomy" id="2791023"/>
    <lineage>
        <taxon>Bacteria</taxon>
        <taxon>Pseudomonadati</taxon>
        <taxon>Bacteroidota</taxon>
        <taxon>Cytophagia</taxon>
        <taxon>Cytophagales</taxon>
        <taxon>Hymenobacteraceae</taxon>
        <taxon>Hymenobacter</taxon>
    </lineage>
</organism>
<dbReference type="EMBL" id="JADQDM010000012">
    <property type="protein sequence ID" value="MBF9223092.1"/>
    <property type="molecule type" value="Genomic_DNA"/>
</dbReference>
<feature type="chain" id="PRO_5045912251" evidence="1">
    <location>
        <begin position="22"/>
        <end position="509"/>
    </location>
</feature>
<gene>
    <name evidence="2" type="ORF">I2H31_18460</name>
</gene>
<evidence type="ECO:0000256" key="1">
    <source>
        <dbReference type="SAM" id="SignalP"/>
    </source>
</evidence>
<keyword evidence="1" id="KW-0732">Signal</keyword>
<dbReference type="Proteomes" id="UP000618931">
    <property type="component" value="Unassembled WGS sequence"/>
</dbReference>
<protein>
    <submittedName>
        <fullName evidence="2">Uncharacterized protein</fullName>
    </submittedName>
</protein>